<feature type="transmembrane region" description="Helical" evidence="2">
    <location>
        <begin position="283"/>
        <end position="308"/>
    </location>
</feature>
<dbReference type="GO" id="GO:0015297">
    <property type="term" value="F:antiporter activity"/>
    <property type="evidence" value="ECO:0007669"/>
    <property type="project" value="InterPro"/>
</dbReference>
<dbReference type="OrthoDB" id="9780160at2"/>
<protein>
    <submittedName>
        <fullName evidence="3">MATE efflux family protein</fullName>
    </submittedName>
</protein>
<keyword evidence="2" id="KW-1133">Transmembrane helix</keyword>
<dbReference type="InterPro" id="IPR002528">
    <property type="entry name" value="MATE_fam"/>
</dbReference>
<evidence type="ECO:0000256" key="2">
    <source>
        <dbReference type="SAM" id="Phobius"/>
    </source>
</evidence>
<dbReference type="Proteomes" id="UP000016412">
    <property type="component" value="Unassembled WGS sequence"/>
</dbReference>
<dbReference type="AlphaFoldDB" id="U2MSF7"/>
<dbReference type="STRING" id="1125725.HMPREF1325_2159"/>
<proteinExistence type="predicted"/>
<keyword evidence="2" id="KW-0472">Membrane</keyword>
<feature type="transmembrane region" description="Helical" evidence="2">
    <location>
        <begin position="170"/>
        <end position="190"/>
    </location>
</feature>
<dbReference type="EMBL" id="AVQI01000020">
    <property type="protein sequence ID" value="ERK04570.1"/>
    <property type="molecule type" value="Genomic_DNA"/>
</dbReference>
<gene>
    <name evidence="4" type="ORF">HMPREF0860_0796</name>
    <name evidence="3" type="ORF">HMPREF1325_2159</name>
</gene>
<name>U2MSF7_TRESO</name>
<dbReference type="EMBL" id="AUZJ01000013">
    <property type="protein sequence ID" value="ERF61337.1"/>
    <property type="molecule type" value="Genomic_DNA"/>
</dbReference>
<feature type="transmembrane region" description="Helical" evidence="2">
    <location>
        <begin position="395"/>
        <end position="418"/>
    </location>
</feature>
<evidence type="ECO:0000313" key="3">
    <source>
        <dbReference type="EMBL" id="ERF61337.1"/>
    </source>
</evidence>
<evidence type="ECO:0000256" key="1">
    <source>
        <dbReference type="ARBA" id="ARBA00022448"/>
    </source>
</evidence>
<feature type="transmembrane region" description="Helical" evidence="2">
    <location>
        <begin position="202"/>
        <end position="223"/>
    </location>
</feature>
<dbReference type="PATRIC" id="fig|1125725.3.peg.603"/>
<dbReference type="PANTHER" id="PTHR43298:SF2">
    <property type="entry name" value="FMN_FAD EXPORTER YEEO-RELATED"/>
    <property type="match status" value="1"/>
</dbReference>
<dbReference type="RefSeq" id="WP_021329639.1">
    <property type="nucleotide sequence ID" value="NZ_AUZJ01000013.1"/>
</dbReference>
<comment type="caution">
    <text evidence="3">The sequence shown here is derived from an EMBL/GenBank/DDBJ whole genome shotgun (WGS) entry which is preliminary data.</text>
</comment>
<feature type="transmembrane region" description="Helical" evidence="2">
    <location>
        <begin position="363"/>
        <end position="383"/>
    </location>
</feature>
<feature type="transmembrane region" description="Helical" evidence="2">
    <location>
        <begin position="97"/>
        <end position="119"/>
    </location>
</feature>
<evidence type="ECO:0000313" key="5">
    <source>
        <dbReference type="Proteomes" id="UP000016412"/>
    </source>
</evidence>
<feature type="transmembrane region" description="Helical" evidence="2">
    <location>
        <begin position="12"/>
        <end position="36"/>
    </location>
</feature>
<organism evidence="3 5">
    <name type="scientific">Treponema socranskii subsp. socranskii VPI DR56BR1116 = ATCC 35536</name>
    <dbReference type="NCBI Taxonomy" id="1125725"/>
    <lineage>
        <taxon>Bacteria</taxon>
        <taxon>Pseudomonadati</taxon>
        <taxon>Spirochaetota</taxon>
        <taxon>Spirochaetia</taxon>
        <taxon>Spirochaetales</taxon>
        <taxon>Treponemataceae</taxon>
        <taxon>Treponema</taxon>
    </lineage>
</organism>
<dbReference type="NCBIfam" id="TIGR00797">
    <property type="entry name" value="matE"/>
    <property type="match status" value="1"/>
</dbReference>
<keyword evidence="6" id="KW-1185">Reference proteome</keyword>
<evidence type="ECO:0000313" key="6">
    <source>
        <dbReference type="Proteomes" id="UP000016646"/>
    </source>
</evidence>
<accession>U2MSF7</accession>
<dbReference type="GO" id="GO:0042910">
    <property type="term" value="F:xenobiotic transmembrane transporter activity"/>
    <property type="evidence" value="ECO:0007669"/>
    <property type="project" value="InterPro"/>
</dbReference>
<evidence type="ECO:0000313" key="4">
    <source>
        <dbReference type="EMBL" id="ERK04570.1"/>
    </source>
</evidence>
<dbReference type="GO" id="GO:0005886">
    <property type="term" value="C:plasma membrane"/>
    <property type="evidence" value="ECO:0007669"/>
    <property type="project" value="TreeGrafter"/>
</dbReference>
<sequence>MSKHTCFGTTHFYTRALSIALPVMAQLFVQSFVSLIDNFMVAGLGDIKMAGVNTAGMIIFVFIILVNTLCSAGGIFMSQFRGAKDGEGMQQSLRFKLLLTGTAGLAFTIIGLIAPRGLFRLMLTVNTDAEPIIDQAVRYSRAVALSWIPMVFSQSLASSLREIEIVRPPLVISVIATLVNTFFNWVFIFGNLGFPRLEVEGAGIATVIARAAELILFIAYVVVKKPPFLFNIFKLFNIKVRLFGTIIKKSTMILYSELTWALAEAVSTALYNTRGGAEVVSGMSAGFAIANLFFICFSGIVTASSVILGQELGAGRLQEAKKYKNWILSGSVLFGFIFMAAGFCTVGLIPFVFKNLSGGSQTIARGLIITAAAYLPLWAYLNAQYAISRTGGDTTMGVICDTIANILFVGGIFLLVRFTALGPVAMYAIVKTSDAVKAVIAHFWLKKERWLVNLTSDKK</sequence>
<feature type="transmembrane region" description="Helical" evidence="2">
    <location>
        <begin position="328"/>
        <end position="351"/>
    </location>
</feature>
<dbReference type="eggNOG" id="COG0534">
    <property type="taxonomic scope" value="Bacteria"/>
</dbReference>
<dbReference type="Proteomes" id="UP000016646">
    <property type="component" value="Unassembled WGS sequence"/>
</dbReference>
<dbReference type="InterPro" id="IPR050222">
    <property type="entry name" value="MATE_MdtK"/>
</dbReference>
<keyword evidence="1" id="KW-0813">Transport</keyword>
<dbReference type="PANTHER" id="PTHR43298">
    <property type="entry name" value="MULTIDRUG RESISTANCE PROTEIN NORM-RELATED"/>
    <property type="match status" value="1"/>
</dbReference>
<dbReference type="Pfam" id="PF01554">
    <property type="entry name" value="MatE"/>
    <property type="match status" value="2"/>
</dbReference>
<feature type="transmembrane region" description="Helical" evidence="2">
    <location>
        <begin position="56"/>
        <end position="76"/>
    </location>
</feature>
<keyword evidence="2" id="KW-0812">Transmembrane</keyword>
<reference evidence="5 6" key="1">
    <citation type="submission" date="2013-08" db="EMBL/GenBank/DDBJ databases">
        <authorList>
            <person name="Durkin A.S."/>
            <person name="Haft D.R."/>
            <person name="McCorrison J."/>
            <person name="Torralba M."/>
            <person name="Gillis M."/>
            <person name="Haft D.H."/>
            <person name="Methe B."/>
            <person name="Sutton G."/>
            <person name="Nelson K.E."/>
        </authorList>
    </citation>
    <scope>NUCLEOTIDE SEQUENCE [LARGE SCALE GENOMIC DNA]</scope>
    <source>
        <strain evidence="4 6">ATCC 35536</strain>
        <strain evidence="3 5">VPI DR56BR1116</strain>
    </source>
</reference>